<name>A0A076LDT4_9EURY</name>
<evidence type="ECO:0000256" key="2">
    <source>
        <dbReference type="SAM" id="Phobius"/>
    </source>
</evidence>
<keyword evidence="2" id="KW-1133">Transmembrane helix</keyword>
<gene>
    <name evidence="3" type="ORF">JH146_0106</name>
</gene>
<keyword evidence="4" id="KW-1185">Reference proteome</keyword>
<feature type="coiled-coil region" evidence="1">
    <location>
        <begin position="312"/>
        <end position="373"/>
    </location>
</feature>
<dbReference type="RefSeq" id="WP_048201172.1">
    <property type="nucleotide sequence ID" value="NZ_CP009149.1"/>
</dbReference>
<feature type="transmembrane region" description="Helical" evidence="2">
    <location>
        <begin position="419"/>
        <end position="437"/>
    </location>
</feature>
<dbReference type="STRING" id="1301915.JH146_0106"/>
<dbReference type="EMBL" id="CP009149">
    <property type="protein sequence ID" value="AIJ04957.1"/>
    <property type="molecule type" value="Genomic_DNA"/>
</dbReference>
<evidence type="ECO:0000313" key="3">
    <source>
        <dbReference type="EMBL" id="AIJ04957.1"/>
    </source>
</evidence>
<organism evidence="3 4">
    <name type="scientific">Methanocaldococcus bathoardescens</name>
    <dbReference type="NCBI Taxonomy" id="1301915"/>
    <lineage>
        <taxon>Archaea</taxon>
        <taxon>Methanobacteriati</taxon>
        <taxon>Methanobacteriota</taxon>
        <taxon>Methanomada group</taxon>
        <taxon>Methanococci</taxon>
        <taxon>Methanococcales</taxon>
        <taxon>Methanocaldococcaceae</taxon>
        <taxon>Methanocaldococcus</taxon>
    </lineage>
</organism>
<accession>A0A076LDT4</accession>
<evidence type="ECO:0000313" key="4">
    <source>
        <dbReference type="Proteomes" id="UP000028781"/>
    </source>
</evidence>
<evidence type="ECO:0000256" key="1">
    <source>
        <dbReference type="SAM" id="Coils"/>
    </source>
</evidence>
<keyword evidence="1" id="KW-0175">Coiled coil</keyword>
<dbReference type="OrthoDB" id="65172at2157"/>
<proteinExistence type="predicted"/>
<dbReference type="Proteomes" id="UP000028781">
    <property type="component" value="Chromosome"/>
</dbReference>
<protein>
    <submittedName>
        <fullName evidence="3">Uncharacterized protein</fullName>
    </submittedName>
</protein>
<dbReference type="KEGG" id="mjh:JH146_0106"/>
<dbReference type="HOGENOM" id="CLU_611953_0_0_2"/>
<keyword evidence="2" id="KW-0812">Transmembrane</keyword>
<reference evidence="3 4" key="1">
    <citation type="journal article" date="2015" name="Int. J. Syst. Evol. Microbiol.">
        <title>M ethanocaldococcus bathoardescens sp. nov., a hyperthermophilic methanogen isolated from a volcanically active deep-sea hydrothermal vent.</title>
        <authorList>
            <person name="Stewart L.C."/>
            <person name="Jung J.H."/>
            <person name="Kim Y.T."/>
            <person name="Kwon S.W."/>
            <person name="Park C.S."/>
            <person name="Holden J.F."/>
        </authorList>
    </citation>
    <scope>NUCLEOTIDE SEQUENCE [LARGE SCALE GENOMIC DNA]</scope>
    <source>
        <strain evidence="3 4">JH146</strain>
    </source>
</reference>
<keyword evidence="2" id="KW-0472">Membrane</keyword>
<sequence length="447" mass="51203">MGRRAVKIKNPKVILTEWIPFGKNYMTEFIDRITLKEYQRKRIKYFTASEKKDIKDRAIFETSEYQTTVNIIDFIPETSVKFTAEMRGDGKKDVFIYVDYLGRCIYASEIIKAGDEEDVISLDNLSFIIPDLILDSSRIMSHLIASPQRYLLETLYGEIKVYKHVTVLTETEVVINEDTLVEISQVIGAVKNIIEIDNGLIIFGDFGIFISNPNPEKFEKFIYYYPFIRSITGVSRDLFFKLNTIASKLEVISSTLESGVDLEDITEIRGELSRIDRELAVIEIVCGYLKEIIEFLNNAYPPNFGDFDLMILEKVEAERKLKRLNYRIAEIENILASNSSLATSLARLLTTISEDLERKIANQLAENTKYQVAIGEAMEVLEIGIFGVYALEAAHVLLLTSGKEEILQHTKIFGFPLEFWIILAVTILGVYIGKIVIEYRKKKILEE</sequence>
<dbReference type="AlphaFoldDB" id="A0A076LDT4"/>
<dbReference type="GeneID" id="24890697"/>